<proteinExistence type="predicted"/>
<evidence type="ECO:0000313" key="1">
    <source>
        <dbReference type="EMBL" id="MBB5286345.1"/>
    </source>
</evidence>
<name>A0A840TTW4_9BACT</name>
<keyword evidence="2" id="KW-1185">Reference proteome</keyword>
<reference evidence="1 2" key="1">
    <citation type="submission" date="2020-08" db="EMBL/GenBank/DDBJ databases">
        <title>Genomic Encyclopedia of Type Strains, Phase IV (KMG-IV): sequencing the most valuable type-strain genomes for metagenomic binning, comparative biology and taxonomic classification.</title>
        <authorList>
            <person name="Goeker M."/>
        </authorList>
    </citation>
    <scope>NUCLEOTIDE SEQUENCE [LARGE SCALE GENOMIC DNA]</scope>
    <source>
        <strain evidence="1 2">DSM 105074</strain>
    </source>
</reference>
<organism evidence="1 2">
    <name type="scientific">Rhabdobacter roseus</name>
    <dbReference type="NCBI Taxonomy" id="1655419"/>
    <lineage>
        <taxon>Bacteria</taxon>
        <taxon>Pseudomonadati</taxon>
        <taxon>Bacteroidota</taxon>
        <taxon>Cytophagia</taxon>
        <taxon>Cytophagales</taxon>
        <taxon>Cytophagaceae</taxon>
        <taxon>Rhabdobacter</taxon>
    </lineage>
</organism>
<dbReference type="EMBL" id="JACHGF010000009">
    <property type="protein sequence ID" value="MBB5286345.1"/>
    <property type="molecule type" value="Genomic_DNA"/>
</dbReference>
<gene>
    <name evidence="1" type="ORF">HNQ92_004505</name>
</gene>
<dbReference type="Proteomes" id="UP000557307">
    <property type="component" value="Unassembled WGS sequence"/>
</dbReference>
<evidence type="ECO:0000313" key="2">
    <source>
        <dbReference type="Proteomes" id="UP000557307"/>
    </source>
</evidence>
<protein>
    <submittedName>
        <fullName evidence="1">Uncharacterized protein</fullName>
    </submittedName>
</protein>
<sequence>MQSLGSGEFALQTRTIGQLSIANANYQFQTQTSLSFNKESTDKFTRTLLPISNLLVNLRQVP</sequence>
<dbReference type="AlphaFoldDB" id="A0A840TTW4"/>
<comment type="caution">
    <text evidence="1">The sequence shown here is derived from an EMBL/GenBank/DDBJ whole genome shotgun (WGS) entry which is preliminary data.</text>
</comment>
<accession>A0A840TTW4</accession>